<accession>A0AAN9S7G5</accession>
<dbReference type="EMBL" id="JAYMYS010000006">
    <property type="protein sequence ID" value="KAK7390322.1"/>
    <property type="molecule type" value="Genomic_DNA"/>
</dbReference>
<keyword evidence="2" id="KW-1185">Reference proteome</keyword>
<evidence type="ECO:0000313" key="1">
    <source>
        <dbReference type="EMBL" id="KAK7390322.1"/>
    </source>
</evidence>
<gene>
    <name evidence="1" type="ORF">VNO78_25625</name>
</gene>
<comment type="caution">
    <text evidence="1">The sequence shown here is derived from an EMBL/GenBank/DDBJ whole genome shotgun (WGS) entry which is preliminary data.</text>
</comment>
<name>A0AAN9S7G5_PSOTE</name>
<proteinExistence type="predicted"/>
<dbReference type="AlphaFoldDB" id="A0AAN9S7G5"/>
<dbReference type="Proteomes" id="UP001386955">
    <property type="component" value="Unassembled WGS sequence"/>
</dbReference>
<protein>
    <submittedName>
        <fullName evidence="1">Uncharacterized protein</fullName>
    </submittedName>
</protein>
<evidence type="ECO:0000313" key="2">
    <source>
        <dbReference type="Proteomes" id="UP001386955"/>
    </source>
</evidence>
<sequence>MSRDSSSFRLPMDDGISPDRKLFDKIRSVDICFRKHEKLPVIWLNPRSNTSNFEQWARDCGIGPSNRFPLRFKVHKSQEVAIVSGIGPERLLFFRFNTSRLPLIIIKHVGIVPEMLLMERSITWTYEALHRNREYFHTMYCLKERGIICRTVSNVGMFLKKAGILFRLHLAKDSSTEKSIRIIKYTRDWFFTDVKTSNVSLLVTGYSQPNATIITCIPLLQLAVAYSCRACECDVVLKL</sequence>
<organism evidence="1 2">
    <name type="scientific">Psophocarpus tetragonolobus</name>
    <name type="common">Winged bean</name>
    <name type="synonym">Dolichos tetragonolobus</name>
    <dbReference type="NCBI Taxonomy" id="3891"/>
    <lineage>
        <taxon>Eukaryota</taxon>
        <taxon>Viridiplantae</taxon>
        <taxon>Streptophyta</taxon>
        <taxon>Embryophyta</taxon>
        <taxon>Tracheophyta</taxon>
        <taxon>Spermatophyta</taxon>
        <taxon>Magnoliopsida</taxon>
        <taxon>eudicotyledons</taxon>
        <taxon>Gunneridae</taxon>
        <taxon>Pentapetalae</taxon>
        <taxon>rosids</taxon>
        <taxon>fabids</taxon>
        <taxon>Fabales</taxon>
        <taxon>Fabaceae</taxon>
        <taxon>Papilionoideae</taxon>
        <taxon>50 kb inversion clade</taxon>
        <taxon>NPAAA clade</taxon>
        <taxon>indigoferoid/millettioid clade</taxon>
        <taxon>Phaseoleae</taxon>
        <taxon>Psophocarpus</taxon>
    </lineage>
</organism>
<reference evidence="1 2" key="1">
    <citation type="submission" date="2024-01" db="EMBL/GenBank/DDBJ databases">
        <title>The genomes of 5 underutilized Papilionoideae crops provide insights into root nodulation and disease resistanc.</title>
        <authorList>
            <person name="Jiang F."/>
        </authorList>
    </citation>
    <scope>NUCLEOTIDE SEQUENCE [LARGE SCALE GENOMIC DNA]</scope>
    <source>
        <strain evidence="1">DUOXIRENSHENG_FW03</strain>
        <tissue evidence="1">Leaves</tissue>
    </source>
</reference>